<dbReference type="SUPFAM" id="SSF52058">
    <property type="entry name" value="L domain-like"/>
    <property type="match status" value="1"/>
</dbReference>
<dbReference type="InterPro" id="IPR053139">
    <property type="entry name" value="Surface_bspA-like"/>
</dbReference>
<dbReference type="Pfam" id="PF00395">
    <property type="entry name" value="SLH"/>
    <property type="match status" value="2"/>
</dbReference>
<dbReference type="InterPro" id="IPR026906">
    <property type="entry name" value="LRR_5"/>
</dbReference>
<accession>A0AAP5H0T0</accession>
<feature type="domain" description="SLH" evidence="3">
    <location>
        <begin position="500"/>
        <end position="563"/>
    </location>
</feature>
<dbReference type="Gene3D" id="2.60.40.4270">
    <property type="entry name" value="Listeria-Bacteroides repeat domain"/>
    <property type="match status" value="1"/>
</dbReference>
<name>A0AAP5H0T0_PAEAM</name>
<dbReference type="InterPro" id="IPR032675">
    <property type="entry name" value="LRR_dom_sf"/>
</dbReference>
<dbReference type="RefSeq" id="WP_310138087.1">
    <property type="nucleotide sequence ID" value="NZ_JAVDTR010000003.1"/>
</dbReference>
<dbReference type="InterPro" id="IPR001119">
    <property type="entry name" value="SLH_dom"/>
</dbReference>
<comment type="caution">
    <text evidence="4">The sequence shown here is derived from an EMBL/GenBank/DDBJ whole genome shotgun (WGS) entry which is preliminary data.</text>
</comment>
<proteinExistence type="predicted"/>
<feature type="domain" description="SLH" evidence="3">
    <location>
        <begin position="564"/>
        <end position="622"/>
    </location>
</feature>
<reference evidence="4" key="1">
    <citation type="submission" date="2023-07" db="EMBL/GenBank/DDBJ databases">
        <title>Sorghum-associated microbial communities from plants grown in Nebraska, USA.</title>
        <authorList>
            <person name="Schachtman D."/>
        </authorList>
    </citation>
    <scope>NUCLEOTIDE SEQUENCE</scope>
    <source>
        <strain evidence="4">BE80</strain>
    </source>
</reference>
<dbReference type="PANTHER" id="PTHR45661">
    <property type="entry name" value="SURFACE ANTIGEN"/>
    <property type="match status" value="1"/>
</dbReference>
<keyword evidence="2" id="KW-0732">Signal</keyword>
<organism evidence="4 5">
    <name type="scientific">Paenibacillus amylolyticus</name>
    <dbReference type="NCBI Taxonomy" id="1451"/>
    <lineage>
        <taxon>Bacteria</taxon>
        <taxon>Bacillati</taxon>
        <taxon>Bacillota</taxon>
        <taxon>Bacilli</taxon>
        <taxon>Bacillales</taxon>
        <taxon>Paenibacillaceae</taxon>
        <taxon>Paenibacillus</taxon>
    </lineage>
</organism>
<gene>
    <name evidence="4" type="ORF">J2W91_001672</name>
</gene>
<evidence type="ECO:0000313" key="5">
    <source>
        <dbReference type="Proteomes" id="UP001254832"/>
    </source>
</evidence>
<evidence type="ECO:0000256" key="2">
    <source>
        <dbReference type="SAM" id="SignalP"/>
    </source>
</evidence>
<feature type="signal peptide" evidence="2">
    <location>
        <begin position="1"/>
        <end position="21"/>
    </location>
</feature>
<dbReference type="InterPro" id="IPR013378">
    <property type="entry name" value="InlB-like_B-rpt"/>
</dbReference>
<dbReference type="Proteomes" id="UP001254832">
    <property type="component" value="Unassembled WGS sequence"/>
</dbReference>
<comment type="subcellular location">
    <subcellularLocation>
        <location evidence="1">Cell envelope</location>
    </subcellularLocation>
</comment>
<dbReference type="NCBIfam" id="TIGR02543">
    <property type="entry name" value="List_Bact_rpt"/>
    <property type="match status" value="1"/>
</dbReference>
<evidence type="ECO:0000259" key="3">
    <source>
        <dbReference type="PROSITE" id="PS51272"/>
    </source>
</evidence>
<sequence>MKKIVGLMLALALLVSPISINKVYADMPSEFTYTESNSMATITGYTGSSSDIIIPDEIDGYPVTAIGNEAFHSKRLTSVTIPEGVLSIGSSAFHSNNLTSVTIPNSVTSISDRAFGFNNIVDLVIPDSVTSIGDYAFSSNNLSNVTLSNHVALIGTGAFFYNNLTSIILPSSLTSLSPSVFMSNKLTNIVIPEVVTSIGNGAFHSNELISVTIPDSVTTIEVDAFSVNKLLNVTIPNHVTTIERDAFANNKLVDVTIPNSVTSLASGVFSNNELTSITLPDHLTVIGYNAFNSNKLTNVTIPASVTSINSYAFASNSLNTITFEGSLPSLDASVVASQTKPNYTFENWYSDETLQAAWDFTNSIDPNTTFYSKYIPDKLTVSFNSNGGSQVTDLADINYDTTITAPVAPTKSGYVFGGWYVDQALTTTWNFNTDKVTENKTLFAKWNAINNPPVVPPVTSPAPVTSPVVPSVTPAVTPPVVEQEIEDTENIESEQEPEAPVEKYFTDIDGHWAENSINKLAQKGILKGYENGQFGPNDFIQRHHLALLINRLVKLDAVREVVSFEDVPTNHPSYSAILNLQQGGVIEGYKNSFNPSGQLTLGELAKILVHAFNIEQAKITGENQHWSYIYTQTLSELDIMKAEDIENGVNKPVTRALLADVLYRLLQYKQLI</sequence>
<dbReference type="Gene3D" id="3.80.10.10">
    <property type="entry name" value="Ribonuclease Inhibitor"/>
    <property type="match status" value="4"/>
</dbReference>
<dbReference type="EMBL" id="JAVDTR010000003">
    <property type="protein sequence ID" value="MDR6723220.1"/>
    <property type="molecule type" value="Genomic_DNA"/>
</dbReference>
<protein>
    <submittedName>
        <fullName evidence="4">Repeat protein (TIGR02543 family)</fullName>
    </submittedName>
</protein>
<dbReference type="GO" id="GO:0030313">
    <property type="term" value="C:cell envelope"/>
    <property type="evidence" value="ECO:0007669"/>
    <property type="project" value="UniProtKB-SubCell"/>
</dbReference>
<evidence type="ECO:0000313" key="4">
    <source>
        <dbReference type="EMBL" id="MDR6723220.1"/>
    </source>
</evidence>
<feature type="chain" id="PRO_5042856508" evidence="2">
    <location>
        <begin position="22"/>
        <end position="672"/>
    </location>
</feature>
<dbReference type="AlphaFoldDB" id="A0AAP5H0T0"/>
<dbReference type="Pfam" id="PF09479">
    <property type="entry name" value="Flg_new"/>
    <property type="match status" value="2"/>
</dbReference>
<dbReference type="InterPro" id="IPR042229">
    <property type="entry name" value="Listeria/Bacterioides_rpt_sf"/>
</dbReference>
<dbReference type="PROSITE" id="PS51272">
    <property type="entry name" value="SLH"/>
    <property type="match status" value="2"/>
</dbReference>
<evidence type="ECO:0000256" key="1">
    <source>
        <dbReference type="ARBA" id="ARBA00004196"/>
    </source>
</evidence>
<dbReference type="PANTHER" id="PTHR45661:SF3">
    <property type="entry name" value="IG-LIKE DOMAIN-CONTAINING PROTEIN"/>
    <property type="match status" value="1"/>
</dbReference>
<dbReference type="Pfam" id="PF13306">
    <property type="entry name" value="LRR_5"/>
    <property type="match status" value="2"/>
</dbReference>